<evidence type="ECO:0000313" key="15">
    <source>
        <dbReference type="Proteomes" id="UP000178700"/>
    </source>
</evidence>
<dbReference type="EMBL" id="MFTJ01000019">
    <property type="protein sequence ID" value="OGI65907.1"/>
    <property type="molecule type" value="Genomic_DNA"/>
</dbReference>
<keyword evidence="4 12" id="KW-0645">Protease</keyword>
<feature type="transmembrane region" description="Helical" evidence="12">
    <location>
        <begin position="42"/>
        <end position="60"/>
    </location>
</feature>
<keyword evidence="9 12" id="KW-1133">Transmembrane helix</keyword>
<evidence type="ECO:0000313" key="14">
    <source>
        <dbReference type="EMBL" id="OGI65907.1"/>
    </source>
</evidence>
<dbReference type="Gene3D" id="3.30.2010.10">
    <property type="entry name" value="Metalloproteases ('zincins'), catalytic domain"/>
    <property type="match status" value="1"/>
</dbReference>
<feature type="transmembrane region" description="Helical" evidence="12">
    <location>
        <begin position="16"/>
        <end position="36"/>
    </location>
</feature>
<evidence type="ECO:0000256" key="4">
    <source>
        <dbReference type="ARBA" id="ARBA00022670"/>
    </source>
</evidence>
<dbReference type="Pfam" id="PF01435">
    <property type="entry name" value="Peptidase_M48"/>
    <property type="match status" value="1"/>
</dbReference>
<organism evidence="14 15">
    <name type="scientific">Candidatus Nomurabacteria bacterium RIFCSPHIGHO2_01_FULL_39_10</name>
    <dbReference type="NCBI Taxonomy" id="1801733"/>
    <lineage>
        <taxon>Bacteria</taxon>
        <taxon>Candidatus Nomuraibacteriota</taxon>
    </lineage>
</organism>
<feature type="binding site" evidence="12">
    <location>
        <position position="147"/>
    </location>
    <ligand>
        <name>Zn(2+)</name>
        <dbReference type="ChEBI" id="CHEBI:29105"/>
        <note>catalytic</note>
    </ligand>
</feature>
<feature type="transmembrane region" description="Helical" evidence="12">
    <location>
        <begin position="153"/>
        <end position="173"/>
    </location>
</feature>
<evidence type="ECO:0000259" key="13">
    <source>
        <dbReference type="Pfam" id="PF01435"/>
    </source>
</evidence>
<dbReference type="AlphaFoldDB" id="A0A1F6V872"/>
<keyword evidence="3 12" id="KW-1003">Cell membrane</keyword>
<dbReference type="PANTHER" id="PTHR43221:SF1">
    <property type="entry name" value="PROTEASE HTPX"/>
    <property type="match status" value="1"/>
</dbReference>
<keyword evidence="5 12" id="KW-0812">Transmembrane</keyword>
<dbReference type="GO" id="GO:0006508">
    <property type="term" value="P:proteolysis"/>
    <property type="evidence" value="ECO:0007669"/>
    <property type="project" value="UniProtKB-KW"/>
</dbReference>
<accession>A0A1F6V872</accession>
<keyword evidence="11 12" id="KW-0472">Membrane</keyword>
<feature type="domain" description="Peptidase M48" evidence="13">
    <location>
        <begin position="82"/>
        <end position="304"/>
    </location>
</feature>
<sequence>MASLYTHQSKNITKTWLLMTVFFVVVIFLGWFFSIYYNNPSILYFFVAFSILMNFFSYWFSDKIVLRLAGAKEAKREEYFDLYTSVENLSITAGLPMPKVYVVVDAAPNAFATGRDKKHAVICVTTGLLAILNKNELEGVIAHELSHIGNRDMLLSTVVVVLVGFVAILSDIFMRSMLFGGHRSNDNKAHGMLMIVGIILSILAPIFAMLIQLAISRKREFLADASGALLTRYPEGLANALRKISQYSKPMSRQSGAIAHLYISDPRPHDSRQRVGQAKGTSFGKKIGGFFATHPPVEERVKALIGQ</sequence>
<dbReference type="Proteomes" id="UP000178700">
    <property type="component" value="Unassembled WGS sequence"/>
</dbReference>
<reference evidence="14 15" key="1">
    <citation type="journal article" date="2016" name="Nat. Commun.">
        <title>Thousands of microbial genomes shed light on interconnected biogeochemical processes in an aquifer system.</title>
        <authorList>
            <person name="Anantharaman K."/>
            <person name="Brown C.T."/>
            <person name="Hug L.A."/>
            <person name="Sharon I."/>
            <person name="Castelle C.J."/>
            <person name="Probst A.J."/>
            <person name="Thomas B.C."/>
            <person name="Singh A."/>
            <person name="Wilkins M.J."/>
            <person name="Karaoz U."/>
            <person name="Brodie E.L."/>
            <person name="Williams K.H."/>
            <person name="Hubbard S.S."/>
            <person name="Banfield J.F."/>
        </authorList>
    </citation>
    <scope>NUCLEOTIDE SEQUENCE [LARGE SCALE GENOMIC DNA]</scope>
</reference>
<dbReference type="InterPro" id="IPR050083">
    <property type="entry name" value="HtpX_protease"/>
</dbReference>
<evidence type="ECO:0000256" key="3">
    <source>
        <dbReference type="ARBA" id="ARBA00022475"/>
    </source>
</evidence>
<dbReference type="GO" id="GO:0008270">
    <property type="term" value="F:zinc ion binding"/>
    <property type="evidence" value="ECO:0007669"/>
    <property type="project" value="UniProtKB-UniRule"/>
</dbReference>
<evidence type="ECO:0000256" key="7">
    <source>
        <dbReference type="ARBA" id="ARBA00022801"/>
    </source>
</evidence>
<keyword evidence="10 12" id="KW-0482">Metalloprotease</keyword>
<dbReference type="CDD" id="cd07340">
    <property type="entry name" value="M48B_Htpx_like"/>
    <property type="match status" value="1"/>
</dbReference>
<protein>
    <recommendedName>
        <fullName evidence="12">Protease HtpX homolog</fullName>
        <ecNumber evidence="12">3.4.24.-</ecNumber>
    </recommendedName>
</protein>
<proteinExistence type="inferred from homology"/>
<dbReference type="EC" id="3.4.24.-" evidence="12"/>
<keyword evidence="8 12" id="KW-0862">Zinc</keyword>
<comment type="similarity">
    <text evidence="2 12">Belongs to the peptidase M48B family.</text>
</comment>
<name>A0A1F6V872_9BACT</name>
<gene>
    <name evidence="12" type="primary">htpX</name>
    <name evidence="14" type="ORF">A2642_00275</name>
</gene>
<keyword evidence="6 12" id="KW-0479">Metal-binding</keyword>
<keyword evidence="7 12" id="KW-0378">Hydrolase</keyword>
<comment type="subcellular location">
    <subcellularLocation>
        <location evidence="1 12">Cell membrane</location>
        <topology evidence="1 12">Multi-pass membrane protein</topology>
    </subcellularLocation>
</comment>
<comment type="cofactor">
    <cofactor evidence="12">
        <name>Zn(2+)</name>
        <dbReference type="ChEBI" id="CHEBI:29105"/>
    </cofactor>
    <text evidence="12">Binds 1 zinc ion per subunit.</text>
</comment>
<dbReference type="GO" id="GO:0004222">
    <property type="term" value="F:metalloendopeptidase activity"/>
    <property type="evidence" value="ECO:0007669"/>
    <property type="project" value="UniProtKB-UniRule"/>
</dbReference>
<evidence type="ECO:0000256" key="1">
    <source>
        <dbReference type="ARBA" id="ARBA00004651"/>
    </source>
</evidence>
<feature type="active site" evidence="12">
    <location>
        <position position="144"/>
    </location>
</feature>
<evidence type="ECO:0000256" key="6">
    <source>
        <dbReference type="ARBA" id="ARBA00022723"/>
    </source>
</evidence>
<dbReference type="HAMAP" id="MF_00188">
    <property type="entry name" value="Pept_M48_protease_HtpX"/>
    <property type="match status" value="1"/>
</dbReference>
<evidence type="ECO:0000256" key="11">
    <source>
        <dbReference type="ARBA" id="ARBA00023136"/>
    </source>
</evidence>
<evidence type="ECO:0000256" key="10">
    <source>
        <dbReference type="ARBA" id="ARBA00023049"/>
    </source>
</evidence>
<evidence type="ECO:0000256" key="9">
    <source>
        <dbReference type="ARBA" id="ARBA00022989"/>
    </source>
</evidence>
<feature type="binding site" evidence="12">
    <location>
        <position position="220"/>
    </location>
    <ligand>
        <name>Zn(2+)</name>
        <dbReference type="ChEBI" id="CHEBI:29105"/>
        <note>catalytic</note>
    </ligand>
</feature>
<feature type="transmembrane region" description="Helical" evidence="12">
    <location>
        <begin position="193"/>
        <end position="215"/>
    </location>
</feature>
<evidence type="ECO:0000256" key="2">
    <source>
        <dbReference type="ARBA" id="ARBA00009779"/>
    </source>
</evidence>
<dbReference type="InterPro" id="IPR022919">
    <property type="entry name" value="Pept_M48_protease_HtpX"/>
</dbReference>
<dbReference type="GO" id="GO:0005886">
    <property type="term" value="C:plasma membrane"/>
    <property type="evidence" value="ECO:0007669"/>
    <property type="project" value="UniProtKB-SubCell"/>
</dbReference>
<feature type="binding site" evidence="12">
    <location>
        <position position="143"/>
    </location>
    <ligand>
        <name>Zn(2+)</name>
        <dbReference type="ChEBI" id="CHEBI:29105"/>
        <note>catalytic</note>
    </ligand>
</feature>
<comment type="caution">
    <text evidence="14">The sequence shown here is derived from an EMBL/GenBank/DDBJ whole genome shotgun (WGS) entry which is preliminary data.</text>
</comment>
<evidence type="ECO:0000256" key="12">
    <source>
        <dbReference type="HAMAP-Rule" id="MF_00188"/>
    </source>
</evidence>
<evidence type="ECO:0000256" key="5">
    <source>
        <dbReference type="ARBA" id="ARBA00022692"/>
    </source>
</evidence>
<dbReference type="InterPro" id="IPR001915">
    <property type="entry name" value="Peptidase_M48"/>
</dbReference>
<evidence type="ECO:0000256" key="8">
    <source>
        <dbReference type="ARBA" id="ARBA00022833"/>
    </source>
</evidence>
<dbReference type="PANTHER" id="PTHR43221">
    <property type="entry name" value="PROTEASE HTPX"/>
    <property type="match status" value="1"/>
</dbReference>